<protein>
    <submittedName>
        <fullName evidence="3">SPFH domain-containing protein</fullName>
    </submittedName>
</protein>
<evidence type="ECO:0000259" key="2">
    <source>
        <dbReference type="SMART" id="SM00244"/>
    </source>
</evidence>
<accession>A0AAW9Q677</accession>
<dbReference type="InterPro" id="IPR036013">
    <property type="entry name" value="Band_7/SPFH_dom_sf"/>
</dbReference>
<reference evidence="3" key="1">
    <citation type="submission" date="2024-01" db="EMBL/GenBank/DDBJ databases">
        <title>Bank of Algae and Cyanobacteria of the Azores (BACA) strain genomes.</title>
        <authorList>
            <person name="Luz R."/>
            <person name="Cordeiro R."/>
            <person name="Fonseca A."/>
            <person name="Goncalves V."/>
        </authorList>
    </citation>
    <scope>NUCLEOTIDE SEQUENCE</scope>
    <source>
        <strain evidence="3">BACA0141</strain>
    </source>
</reference>
<feature type="domain" description="Band 7" evidence="2">
    <location>
        <begin position="20"/>
        <end position="178"/>
    </location>
</feature>
<dbReference type="GO" id="GO:0016020">
    <property type="term" value="C:membrane"/>
    <property type="evidence" value="ECO:0007669"/>
    <property type="project" value="InterPro"/>
</dbReference>
<dbReference type="PANTHER" id="PTHR43327:SF10">
    <property type="entry name" value="STOMATIN-LIKE PROTEIN 2, MITOCHONDRIAL"/>
    <property type="match status" value="1"/>
</dbReference>
<keyword evidence="4" id="KW-1185">Reference proteome</keyword>
<dbReference type="PRINTS" id="PR00721">
    <property type="entry name" value="STOMATIN"/>
</dbReference>
<dbReference type="EMBL" id="JAZBJZ010000208">
    <property type="protein sequence ID" value="MEE3720018.1"/>
    <property type="molecule type" value="Genomic_DNA"/>
</dbReference>
<dbReference type="SMART" id="SM00244">
    <property type="entry name" value="PHB"/>
    <property type="match status" value="1"/>
</dbReference>
<comment type="caution">
    <text evidence="3">The sequence shown here is derived from an EMBL/GenBank/DDBJ whole genome shotgun (WGS) entry which is preliminary data.</text>
</comment>
<dbReference type="RefSeq" id="WP_330486458.1">
    <property type="nucleotide sequence ID" value="NZ_JAZBJZ010000208.1"/>
</dbReference>
<name>A0AAW9Q677_9CYAN</name>
<feature type="region of interest" description="Disordered" evidence="1">
    <location>
        <begin position="177"/>
        <end position="205"/>
    </location>
</feature>
<gene>
    <name evidence="3" type="ORF">V2H45_25095</name>
</gene>
<evidence type="ECO:0000313" key="3">
    <source>
        <dbReference type="EMBL" id="MEE3720018.1"/>
    </source>
</evidence>
<dbReference type="PANTHER" id="PTHR43327">
    <property type="entry name" value="STOMATIN-LIKE PROTEIN 2, MITOCHONDRIAL"/>
    <property type="match status" value="1"/>
</dbReference>
<dbReference type="Gene3D" id="3.30.479.30">
    <property type="entry name" value="Band 7 domain"/>
    <property type="match status" value="1"/>
</dbReference>
<sequence length="341" mass="37832">MQAALITLLFALLTGSYLYKSARVIPQDKQSLVTRLGRYHKTLRPGLNFVFPLIDKVDFERSTSEQTLEIPPRSCTTSDEVSMTIKGTVYWQITNLYNARYNIQKLEQSLENSFAAEIQAQIGTYSIEQVIVSQTEISQKLLADLAEDSKDWGVAIKRIELGDIVIPESVRTSMEKQKAAEIESRATELRSEGERKAEVNKAEAEAESRRVLAESERDVRFSEAKALAEAIELVSQAIAKYPHGQEAMQFLLAQNYIDMGKAIGQSPSSKVMFMDPKTVPGMVQSLLAMVDKIGSPPDGKQPFGASGSVRDWAGNNDLIDLSSSIKKSSFLDDPEQDADKN</sequence>
<dbReference type="Proteomes" id="UP001333818">
    <property type="component" value="Unassembled WGS sequence"/>
</dbReference>
<dbReference type="InterPro" id="IPR001107">
    <property type="entry name" value="Band_7"/>
</dbReference>
<evidence type="ECO:0000256" key="1">
    <source>
        <dbReference type="SAM" id="MobiDB-lite"/>
    </source>
</evidence>
<dbReference type="InterPro" id="IPR050710">
    <property type="entry name" value="Band7/mec-2_domain"/>
</dbReference>
<dbReference type="InterPro" id="IPR001972">
    <property type="entry name" value="Stomatin_HflK_fam"/>
</dbReference>
<evidence type="ECO:0000313" key="4">
    <source>
        <dbReference type="Proteomes" id="UP001333818"/>
    </source>
</evidence>
<proteinExistence type="predicted"/>
<dbReference type="SUPFAM" id="SSF117892">
    <property type="entry name" value="Band 7/SPFH domain"/>
    <property type="match status" value="1"/>
</dbReference>
<dbReference type="AlphaFoldDB" id="A0AAW9Q677"/>
<organism evidence="3 4">
    <name type="scientific">Tumidithrix elongata BACA0141</name>
    <dbReference type="NCBI Taxonomy" id="2716417"/>
    <lineage>
        <taxon>Bacteria</taxon>
        <taxon>Bacillati</taxon>
        <taxon>Cyanobacteriota</taxon>
        <taxon>Cyanophyceae</taxon>
        <taxon>Pseudanabaenales</taxon>
        <taxon>Pseudanabaenaceae</taxon>
        <taxon>Tumidithrix</taxon>
        <taxon>Tumidithrix elongata</taxon>
    </lineage>
</organism>
<dbReference type="Pfam" id="PF01145">
    <property type="entry name" value="Band_7"/>
    <property type="match status" value="1"/>
</dbReference>